<gene>
    <name evidence="2" type="ORF">A3K06_03475</name>
</gene>
<sequence>MPDKLNREHPELKLGGQESRPEVAGEPEILSVPVEVAPEPSSPPEILPEAPVPDQAAEPAEILKTAEERLGESGRDRAAERFLLAKTGNNGTAEDDLAILFEKKRSAENRN</sequence>
<dbReference type="AlphaFoldDB" id="A0A1F5NE04"/>
<feature type="compositionally biased region" description="Basic and acidic residues" evidence="1">
    <location>
        <begin position="1"/>
        <end position="12"/>
    </location>
</feature>
<comment type="caution">
    <text evidence="2">The sequence shown here is derived from an EMBL/GenBank/DDBJ whole genome shotgun (WGS) entry which is preliminary data.</text>
</comment>
<accession>A0A1F5NE04</accession>
<name>A0A1F5NE04_9BACT</name>
<evidence type="ECO:0000313" key="2">
    <source>
        <dbReference type="EMBL" id="OGE75828.1"/>
    </source>
</evidence>
<reference evidence="2 3" key="1">
    <citation type="journal article" date="2016" name="Nat. Commun.">
        <title>Thousands of microbial genomes shed light on interconnected biogeochemical processes in an aquifer system.</title>
        <authorList>
            <person name="Anantharaman K."/>
            <person name="Brown C.T."/>
            <person name="Hug L.A."/>
            <person name="Sharon I."/>
            <person name="Castelle C.J."/>
            <person name="Probst A.J."/>
            <person name="Thomas B.C."/>
            <person name="Singh A."/>
            <person name="Wilkins M.J."/>
            <person name="Karaoz U."/>
            <person name="Brodie E.L."/>
            <person name="Williams K.H."/>
            <person name="Hubbard S.S."/>
            <person name="Banfield J.F."/>
        </authorList>
    </citation>
    <scope>NUCLEOTIDE SEQUENCE [LARGE SCALE GENOMIC DNA]</scope>
</reference>
<dbReference type="Proteomes" id="UP000176547">
    <property type="component" value="Unassembled WGS sequence"/>
</dbReference>
<evidence type="ECO:0000313" key="3">
    <source>
        <dbReference type="Proteomes" id="UP000176547"/>
    </source>
</evidence>
<feature type="region of interest" description="Disordered" evidence="1">
    <location>
        <begin position="1"/>
        <end position="56"/>
    </location>
</feature>
<dbReference type="EMBL" id="MFEG01000024">
    <property type="protein sequence ID" value="OGE75828.1"/>
    <property type="molecule type" value="Genomic_DNA"/>
</dbReference>
<proteinExistence type="predicted"/>
<organism evidence="2 3">
    <name type="scientific">Candidatus Doudnabacteria bacterium RIFCSPHIGHO2_01_52_17</name>
    <dbReference type="NCBI Taxonomy" id="1817820"/>
    <lineage>
        <taxon>Bacteria</taxon>
        <taxon>Candidatus Doudnaibacteriota</taxon>
    </lineage>
</organism>
<protein>
    <submittedName>
        <fullName evidence="2">Uncharacterized protein</fullName>
    </submittedName>
</protein>
<evidence type="ECO:0000256" key="1">
    <source>
        <dbReference type="SAM" id="MobiDB-lite"/>
    </source>
</evidence>